<dbReference type="Proteomes" id="UP000176998">
    <property type="component" value="Unassembled WGS sequence"/>
</dbReference>
<gene>
    <name evidence="1" type="ORF">CORC01_03072</name>
</gene>
<evidence type="ECO:0000313" key="1">
    <source>
        <dbReference type="EMBL" id="OHF01582.1"/>
    </source>
</evidence>
<dbReference type="AlphaFoldDB" id="A0A1G4BJG1"/>
<reference evidence="1 2" key="1">
    <citation type="submission" date="2016-09" db="EMBL/GenBank/DDBJ databases">
        <authorList>
            <person name="Capua I."/>
            <person name="De Benedictis P."/>
            <person name="Joannis T."/>
            <person name="Lombin L.H."/>
            <person name="Cattoli G."/>
        </authorList>
    </citation>
    <scope>NUCLEOTIDE SEQUENCE [LARGE SCALE GENOMIC DNA]</scope>
    <source>
        <strain evidence="1 2">IMI 309357</strain>
    </source>
</reference>
<name>A0A1G4BJG1_9PEZI</name>
<comment type="caution">
    <text evidence="1">The sequence shown here is derived from an EMBL/GenBank/DDBJ whole genome shotgun (WGS) entry which is preliminary data.</text>
</comment>
<dbReference type="EMBL" id="MJBS01000018">
    <property type="protein sequence ID" value="OHF01582.1"/>
    <property type="molecule type" value="Genomic_DNA"/>
</dbReference>
<dbReference type="GeneID" id="34556232"/>
<evidence type="ECO:0000313" key="2">
    <source>
        <dbReference type="Proteomes" id="UP000176998"/>
    </source>
</evidence>
<keyword evidence="2" id="KW-1185">Reference proteome</keyword>
<protein>
    <submittedName>
        <fullName evidence="1">Uncharacterized protein</fullName>
    </submittedName>
</protein>
<accession>A0A1G4BJG1</accession>
<organism evidence="1 2">
    <name type="scientific">Colletotrichum orchidophilum</name>
    <dbReference type="NCBI Taxonomy" id="1209926"/>
    <lineage>
        <taxon>Eukaryota</taxon>
        <taxon>Fungi</taxon>
        <taxon>Dikarya</taxon>
        <taxon>Ascomycota</taxon>
        <taxon>Pezizomycotina</taxon>
        <taxon>Sordariomycetes</taxon>
        <taxon>Hypocreomycetidae</taxon>
        <taxon>Glomerellales</taxon>
        <taxon>Glomerellaceae</taxon>
        <taxon>Colletotrichum</taxon>
    </lineage>
</organism>
<sequence length="60" mass="6971">MLMLHRVHVPVVCPIDRAGHLRSLHTTFCSFGRKMTGHLSQRVDDCFSESRRKLMLHPND</sequence>
<proteinExistence type="predicted"/>
<dbReference type="RefSeq" id="XP_022478724.1">
    <property type="nucleotide sequence ID" value="XM_022614722.1"/>
</dbReference>